<protein>
    <submittedName>
        <fullName evidence="2">Uncharacterized protein</fullName>
    </submittedName>
</protein>
<organism evidence="1 2">
    <name type="scientific">Rhabditophanes sp. KR3021</name>
    <dbReference type="NCBI Taxonomy" id="114890"/>
    <lineage>
        <taxon>Eukaryota</taxon>
        <taxon>Metazoa</taxon>
        <taxon>Ecdysozoa</taxon>
        <taxon>Nematoda</taxon>
        <taxon>Chromadorea</taxon>
        <taxon>Rhabditida</taxon>
        <taxon>Tylenchina</taxon>
        <taxon>Panagrolaimomorpha</taxon>
        <taxon>Strongyloidoidea</taxon>
        <taxon>Alloionematidae</taxon>
        <taxon>Rhabditophanes</taxon>
    </lineage>
</organism>
<accession>A0AC35TKG0</accession>
<evidence type="ECO:0000313" key="2">
    <source>
        <dbReference type="WBParaSite" id="RSKR_0000156500.1"/>
    </source>
</evidence>
<proteinExistence type="predicted"/>
<name>A0AC35TKG0_9BILA</name>
<reference evidence="2" key="1">
    <citation type="submission" date="2016-11" db="UniProtKB">
        <authorList>
            <consortium name="WormBaseParasite"/>
        </authorList>
    </citation>
    <scope>IDENTIFICATION</scope>
    <source>
        <strain evidence="2">KR3021</strain>
    </source>
</reference>
<sequence length="110" mass="10376">MKFFTSAVVLALVASSQAFLFGSSGGSGGCGCAAPAAPACGPPPCGAAPSGCGAAPSGCGGGSSYAAPAAPQGYAQPQGGYQQGPQQGGGYQQAPQQQYQQAAPAYATGK</sequence>
<dbReference type="Proteomes" id="UP000095286">
    <property type="component" value="Unplaced"/>
</dbReference>
<dbReference type="WBParaSite" id="RSKR_0000156500.1">
    <property type="protein sequence ID" value="RSKR_0000156500.1"/>
    <property type="gene ID" value="RSKR_0000156500"/>
</dbReference>
<evidence type="ECO:0000313" key="1">
    <source>
        <dbReference type="Proteomes" id="UP000095286"/>
    </source>
</evidence>